<organism evidence="2 3">
    <name type="scientific">Roseateles depolymerans</name>
    <dbReference type="NCBI Taxonomy" id="76731"/>
    <lineage>
        <taxon>Bacteria</taxon>
        <taxon>Pseudomonadati</taxon>
        <taxon>Pseudomonadota</taxon>
        <taxon>Betaproteobacteria</taxon>
        <taxon>Burkholderiales</taxon>
        <taxon>Sphaerotilaceae</taxon>
        <taxon>Roseateles</taxon>
    </lineage>
</organism>
<dbReference type="EMBL" id="CP013729">
    <property type="protein sequence ID" value="ALV06536.1"/>
    <property type="molecule type" value="Genomic_DNA"/>
</dbReference>
<evidence type="ECO:0000313" key="3">
    <source>
        <dbReference type="Proteomes" id="UP000060699"/>
    </source>
</evidence>
<accession>A0A0U3CCS6</accession>
<name>A0A0U3CCS6_9BURK</name>
<dbReference type="PATRIC" id="fig|76731.3.peg.2110"/>
<sequence length="131" mass="13536">MTRSPTRPEGGEPAHLLNKNPVAPGTQAPGADADADADADTQSDRDLQLPHERDQSTGSDATGGMGTGAAGDRQREVLQQAHQDLKDGQVDTDLRATPGLDAQQRKGLVDDPKGAPAPRGSVAEHGKAGRS</sequence>
<dbReference type="Proteomes" id="UP000060699">
    <property type="component" value="Chromosome"/>
</dbReference>
<feature type="compositionally biased region" description="Basic and acidic residues" evidence="1">
    <location>
        <begin position="42"/>
        <end position="55"/>
    </location>
</feature>
<gene>
    <name evidence="2" type="ORF">RD2015_2060</name>
</gene>
<proteinExistence type="predicted"/>
<evidence type="ECO:0000256" key="1">
    <source>
        <dbReference type="SAM" id="MobiDB-lite"/>
    </source>
</evidence>
<feature type="compositionally biased region" description="Basic and acidic residues" evidence="1">
    <location>
        <begin position="122"/>
        <end position="131"/>
    </location>
</feature>
<dbReference type="AlphaFoldDB" id="A0A0U3CCS6"/>
<reference evidence="2 3" key="1">
    <citation type="submission" date="2015-12" db="EMBL/GenBank/DDBJ databases">
        <title>Complete genome of Roseateles depolymerans KCTC 42856.</title>
        <authorList>
            <person name="Kim K.M."/>
        </authorList>
    </citation>
    <scope>NUCLEOTIDE SEQUENCE [LARGE SCALE GENOMIC DNA]</scope>
    <source>
        <strain evidence="2 3">KCTC 42856</strain>
    </source>
</reference>
<feature type="region of interest" description="Disordered" evidence="1">
    <location>
        <begin position="1"/>
        <end position="131"/>
    </location>
</feature>
<keyword evidence="3" id="KW-1185">Reference proteome</keyword>
<feature type="compositionally biased region" description="Low complexity" evidence="1">
    <location>
        <begin position="23"/>
        <end position="32"/>
    </location>
</feature>
<dbReference type="KEGG" id="rdp:RD2015_2060"/>
<evidence type="ECO:0000313" key="2">
    <source>
        <dbReference type="EMBL" id="ALV06536.1"/>
    </source>
</evidence>
<dbReference type="RefSeq" id="WP_058934798.1">
    <property type="nucleotide sequence ID" value="NZ_CP013729.1"/>
</dbReference>
<feature type="compositionally biased region" description="Basic and acidic residues" evidence="1">
    <location>
        <begin position="83"/>
        <end position="94"/>
    </location>
</feature>
<protein>
    <submittedName>
        <fullName evidence="2">Uncharacterized protein</fullName>
    </submittedName>
</protein>
<feature type="compositionally biased region" description="Basic and acidic residues" evidence="1">
    <location>
        <begin position="103"/>
        <end position="113"/>
    </location>
</feature>